<reference evidence="2 3" key="1">
    <citation type="journal article" date="2022" name="Nat. Ecol. Evol.">
        <title>A masculinizing supergene underlies an exaggerated male reproductive morph in a spider.</title>
        <authorList>
            <person name="Hendrickx F."/>
            <person name="De Corte Z."/>
            <person name="Sonet G."/>
            <person name="Van Belleghem S.M."/>
            <person name="Kostlbacher S."/>
            <person name="Vangestel C."/>
        </authorList>
    </citation>
    <scope>NUCLEOTIDE SEQUENCE [LARGE SCALE GENOMIC DNA]</scope>
    <source>
        <strain evidence="2">W744_W776</strain>
    </source>
</reference>
<sequence>MPAAKMLKKPPWAANSLPHASFHQGSHPFLSHPEKKETPFLSGINMMEVRNVNRSPISDTRSDVLKGASFMAQRG</sequence>
<dbReference type="Proteomes" id="UP000827092">
    <property type="component" value="Unassembled WGS sequence"/>
</dbReference>
<gene>
    <name evidence="2" type="ORF">JTE90_000706</name>
</gene>
<evidence type="ECO:0000313" key="3">
    <source>
        <dbReference type="Proteomes" id="UP000827092"/>
    </source>
</evidence>
<dbReference type="EMBL" id="JAFNEN010000325">
    <property type="protein sequence ID" value="KAG8185717.1"/>
    <property type="molecule type" value="Genomic_DNA"/>
</dbReference>
<protein>
    <submittedName>
        <fullName evidence="2">Uncharacterized protein</fullName>
    </submittedName>
</protein>
<proteinExistence type="predicted"/>
<evidence type="ECO:0000256" key="1">
    <source>
        <dbReference type="SAM" id="MobiDB-lite"/>
    </source>
</evidence>
<comment type="caution">
    <text evidence="2">The sequence shown here is derived from an EMBL/GenBank/DDBJ whole genome shotgun (WGS) entry which is preliminary data.</text>
</comment>
<organism evidence="2 3">
    <name type="scientific">Oedothorax gibbosus</name>
    <dbReference type="NCBI Taxonomy" id="931172"/>
    <lineage>
        <taxon>Eukaryota</taxon>
        <taxon>Metazoa</taxon>
        <taxon>Ecdysozoa</taxon>
        <taxon>Arthropoda</taxon>
        <taxon>Chelicerata</taxon>
        <taxon>Arachnida</taxon>
        <taxon>Araneae</taxon>
        <taxon>Araneomorphae</taxon>
        <taxon>Entelegynae</taxon>
        <taxon>Araneoidea</taxon>
        <taxon>Linyphiidae</taxon>
        <taxon>Erigoninae</taxon>
        <taxon>Oedothorax</taxon>
    </lineage>
</organism>
<evidence type="ECO:0000313" key="2">
    <source>
        <dbReference type="EMBL" id="KAG8185717.1"/>
    </source>
</evidence>
<keyword evidence="3" id="KW-1185">Reference proteome</keyword>
<feature type="region of interest" description="Disordered" evidence="1">
    <location>
        <begin position="1"/>
        <end position="37"/>
    </location>
</feature>
<accession>A0AAV6UNN1</accession>
<dbReference type="AlphaFoldDB" id="A0AAV6UNN1"/>
<name>A0AAV6UNN1_9ARAC</name>